<feature type="region of interest" description="Disordered" evidence="1">
    <location>
        <begin position="1"/>
        <end position="26"/>
    </location>
</feature>
<feature type="compositionally biased region" description="Basic residues" evidence="1">
    <location>
        <begin position="1"/>
        <end position="10"/>
    </location>
</feature>
<evidence type="ECO:0000313" key="2">
    <source>
        <dbReference type="EMBL" id="MBX32168.1"/>
    </source>
</evidence>
<evidence type="ECO:0000256" key="1">
    <source>
        <dbReference type="SAM" id="MobiDB-lite"/>
    </source>
</evidence>
<sequence>MYKNRIRSRKSAPTVSISPGRALTSGSESEWSTEARVLRISLAWSSEIWSESTRAAELTRGHDANFCLSWVRVRIRVGSGKMSLGIGRSPCSKGSRLGWIRELGFGSLVDVDGGPVASAMGPERDWKEKLKLKLER</sequence>
<name>A0A2P2MPL2_RHIMU</name>
<accession>A0A2P2MPL2</accession>
<reference evidence="2" key="1">
    <citation type="submission" date="2018-02" db="EMBL/GenBank/DDBJ databases">
        <title>Rhizophora mucronata_Transcriptome.</title>
        <authorList>
            <person name="Meera S.P."/>
            <person name="Sreeshan A."/>
            <person name="Augustine A."/>
        </authorList>
    </citation>
    <scope>NUCLEOTIDE SEQUENCE</scope>
    <source>
        <tissue evidence="2">Leaf</tissue>
    </source>
</reference>
<dbReference type="AlphaFoldDB" id="A0A2P2MPL2"/>
<organism evidence="2">
    <name type="scientific">Rhizophora mucronata</name>
    <name type="common">Asiatic mangrove</name>
    <dbReference type="NCBI Taxonomy" id="61149"/>
    <lineage>
        <taxon>Eukaryota</taxon>
        <taxon>Viridiplantae</taxon>
        <taxon>Streptophyta</taxon>
        <taxon>Embryophyta</taxon>
        <taxon>Tracheophyta</taxon>
        <taxon>Spermatophyta</taxon>
        <taxon>Magnoliopsida</taxon>
        <taxon>eudicotyledons</taxon>
        <taxon>Gunneridae</taxon>
        <taxon>Pentapetalae</taxon>
        <taxon>rosids</taxon>
        <taxon>fabids</taxon>
        <taxon>Malpighiales</taxon>
        <taxon>Rhizophoraceae</taxon>
        <taxon>Rhizophora</taxon>
    </lineage>
</organism>
<proteinExistence type="predicted"/>
<dbReference type="EMBL" id="GGEC01051684">
    <property type="protein sequence ID" value="MBX32168.1"/>
    <property type="molecule type" value="Transcribed_RNA"/>
</dbReference>
<protein>
    <submittedName>
        <fullName evidence="2">Uncharacterized protein</fullName>
    </submittedName>
</protein>